<evidence type="ECO:0000313" key="2">
    <source>
        <dbReference type="WBParaSite" id="Pan_g4866.t1"/>
    </source>
</evidence>
<evidence type="ECO:0000313" key="1">
    <source>
        <dbReference type="Proteomes" id="UP000492821"/>
    </source>
</evidence>
<reference evidence="2" key="2">
    <citation type="submission" date="2020-10" db="UniProtKB">
        <authorList>
            <consortium name="WormBaseParasite"/>
        </authorList>
    </citation>
    <scope>IDENTIFICATION</scope>
</reference>
<keyword evidence="1" id="KW-1185">Reference proteome</keyword>
<name>A0A7E4VYV5_PANRE</name>
<reference evidence="1" key="1">
    <citation type="journal article" date="2013" name="Genetics">
        <title>The draft genome and transcriptome of Panagrellus redivivus are shaped by the harsh demands of a free-living lifestyle.</title>
        <authorList>
            <person name="Srinivasan J."/>
            <person name="Dillman A.R."/>
            <person name="Macchietto M.G."/>
            <person name="Heikkinen L."/>
            <person name="Lakso M."/>
            <person name="Fracchia K.M."/>
            <person name="Antoshechkin I."/>
            <person name="Mortazavi A."/>
            <person name="Wong G."/>
            <person name="Sternberg P.W."/>
        </authorList>
    </citation>
    <scope>NUCLEOTIDE SEQUENCE [LARGE SCALE GENOMIC DNA]</scope>
    <source>
        <strain evidence="1">MT8872</strain>
    </source>
</reference>
<organism evidence="1 2">
    <name type="scientific">Panagrellus redivivus</name>
    <name type="common">Microworm</name>
    <dbReference type="NCBI Taxonomy" id="6233"/>
    <lineage>
        <taxon>Eukaryota</taxon>
        <taxon>Metazoa</taxon>
        <taxon>Ecdysozoa</taxon>
        <taxon>Nematoda</taxon>
        <taxon>Chromadorea</taxon>
        <taxon>Rhabditida</taxon>
        <taxon>Tylenchina</taxon>
        <taxon>Panagrolaimomorpha</taxon>
        <taxon>Panagrolaimoidea</taxon>
        <taxon>Panagrolaimidae</taxon>
        <taxon>Panagrellus</taxon>
    </lineage>
</organism>
<dbReference type="WBParaSite" id="Pan_g4866.t1">
    <property type="protein sequence ID" value="Pan_g4866.t1"/>
    <property type="gene ID" value="Pan_g4866"/>
</dbReference>
<accession>A0A7E4VYV5</accession>
<dbReference type="Proteomes" id="UP000492821">
    <property type="component" value="Unassembled WGS sequence"/>
</dbReference>
<sequence>DTFKVSNFQEIACQRQPFQRMLNRRNQDQPIVQALHLHSLPSSRSATSDKTDNYDKDDINAYIVTS</sequence>
<proteinExistence type="predicted"/>
<protein>
    <submittedName>
        <fullName evidence="2">Ovule protein</fullName>
    </submittedName>
</protein>
<dbReference type="AlphaFoldDB" id="A0A7E4VYV5"/>